<gene>
    <name evidence="4" type="ORF">BU251_00605</name>
</gene>
<name>A0A410P2M3_VELA1</name>
<dbReference type="GO" id="GO:0030435">
    <property type="term" value="P:sporulation resulting in formation of a cellular spore"/>
    <property type="evidence" value="ECO:0007669"/>
    <property type="project" value="InterPro"/>
</dbReference>
<organism evidence="4 5">
    <name type="scientific">Velamenicoccus archaeovorus</name>
    <dbReference type="NCBI Taxonomy" id="1930593"/>
    <lineage>
        <taxon>Bacteria</taxon>
        <taxon>Pseudomonadati</taxon>
        <taxon>Candidatus Omnitrophota</taxon>
        <taxon>Candidatus Velamenicoccus</taxon>
    </lineage>
</organism>
<evidence type="ECO:0000256" key="1">
    <source>
        <dbReference type="ARBA" id="ARBA00022618"/>
    </source>
</evidence>
<dbReference type="RefSeq" id="WP_128698978.1">
    <property type="nucleotide sequence ID" value="NZ_CP019384.1"/>
</dbReference>
<keyword evidence="5" id="KW-1185">Reference proteome</keyword>
<evidence type="ECO:0008006" key="6">
    <source>
        <dbReference type="Google" id="ProtNLM"/>
    </source>
</evidence>
<keyword evidence="3" id="KW-0131">Cell cycle</keyword>
<dbReference type="GO" id="GO:0000917">
    <property type="term" value="P:division septum assembly"/>
    <property type="evidence" value="ECO:0007669"/>
    <property type="project" value="UniProtKB-KW"/>
</dbReference>
<dbReference type="SUPFAM" id="SSF160537">
    <property type="entry name" value="SpoVG-like"/>
    <property type="match status" value="1"/>
</dbReference>
<dbReference type="AlphaFoldDB" id="A0A410P2M3"/>
<dbReference type="Proteomes" id="UP000287243">
    <property type="component" value="Chromosome"/>
</dbReference>
<reference evidence="4 5" key="1">
    <citation type="submission" date="2017-01" db="EMBL/GenBank/DDBJ databases">
        <title>First insights into the biology of 'candidatus Vampirococcus archaeovorus'.</title>
        <authorList>
            <person name="Kizina J."/>
            <person name="Jordan S."/>
            <person name="Stueber K."/>
            <person name="Reinhardt R."/>
            <person name="Harder J."/>
        </authorList>
    </citation>
    <scope>NUCLEOTIDE SEQUENCE [LARGE SCALE GENOMIC DNA]</scope>
    <source>
        <strain evidence="4 5">LiM</strain>
    </source>
</reference>
<evidence type="ECO:0000313" key="4">
    <source>
        <dbReference type="EMBL" id="QAT16341.1"/>
    </source>
</evidence>
<dbReference type="InterPro" id="IPR007170">
    <property type="entry name" value="SpoVG"/>
</dbReference>
<evidence type="ECO:0000313" key="5">
    <source>
        <dbReference type="Proteomes" id="UP000287243"/>
    </source>
</evidence>
<proteinExistence type="predicted"/>
<sequence length="139" mass="15559">MEITEVRVFLKDSPDKKLKAYATVTFDNAFVVRNIKVIEGGSGLFIAMPSRKLKTACPKCNFRNEVRSKYCNQCATQLPAVMRPVTVESNADGAQSEHRDIAHPITQTFRDYLQKKVLDAFESEKAKGPSSFSGHDSEE</sequence>
<dbReference type="Gene3D" id="3.30.1120.40">
    <property type="entry name" value="Stage V sporulation protein G"/>
    <property type="match status" value="1"/>
</dbReference>
<accession>A0A410P2M3</accession>
<dbReference type="KEGG" id="vai:BU251_00605"/>
<dbReference type="InterPro" id="IPR036751">
    <property type="entry name" value="SpoVG_sf"/>
</dbReference>
<dbReference type="EMBL" id="CP019384">
    <property type="protein sequence ID" value="QAT16341.1"/>
    <property type="molecule type" value="Genomic_DNA"/>
</dbReference>
<evidence type="ECO:0000256" key="3">
    <source>
        <dbReference type="ARBA" id="ARBA00023306"/>
    </source>
</evidence>
<keyword evidence="2" id="KW-0717">Septation</keyword>
<dbReference type="Pfam" id="PF04026">
    <property type="entry name" value="SpoVG"/>
    <property type="match status" value="1"/>
</dbReference>
<dbReference type="PANTHER" id="PTHR38429:SF1">
    <property type="entry name" value="SEPTATION PROTEIN SPOVG-RELATED"/>
    <property type="match status" value="1"/>
</dbReference>
<protein>
    <recommendedName>
        <fullName evidence="6">Stage V sporulation protein G</fullName>
    </recommendedName>
</protein>
<evidence type="ECO:0000256" key="2">
    <source>
        <dbReference type="ARBA" id="ARBA00023210"/>
    </source>
</evidence>
<dbReference type="OrthoDB" id="9796286at2"/>
<keyword evidence="1" id="KW-0132">Cell division</keyword>
<dbReference type="PANTHER" id="PTHR38429">
    <property type="entry name" value="SEPTATION PROTEIN SPOVG-RELATED"/>
    <property type="match status" value="1"/>
</dbReference>